<organism evidence="10 11">
    <name type="scientific">Trametes cubensis</name>
    <dbReference type="NCBI Taxonomy" id="1111947"/>
    <lineage>
        <taxon>Eukaryota</taxon>
        <taxon>Fungi</taxon>
        <taxon>Dikarya</taxon>
        <taxon>Basidiomycota</taxon>
        <taxon>Agaricomycotina</taxon>
        <taxon>Agaricomycetes</taxon>
        <taxon>Polyporales</taxon>
        <taxon>Polyporaceae</taxon>
        <taxon>Trametes</taxon>
    </lineage>
</organism>
<evidence type="ECO:0000256" key="5">
    <source>
        <dbReference type="ARBA" id="ARBA00022723"/>
    </source>
</evidence>
<dbReference type="Gene3D" id="1.10.630.10">
    <property type="entry name" value="Cytochrome P450"/>
    <property type="match status" value="1"/>
</dbReference>
<evidence type="ECO:0008006" key="12">
    <source>
        <dbReference type="Google" id="ProtNLM"/>
    </source>
</evidence>
<keyword evidence="11" id="KW-1185">Reference proteome</keyword>
<evidence type="ECO:0000313" key="10">
    <source>
        <dbReference type="EMBL" id="KAJ8473494.1"/>
    </source>
</evidence>
<dbReference type="PANTHER" id="PTHR24305">
    <property type="entry name" value="CYTOCHROME P450"/>
    <property type="match status" value="1"/>
</dbReference>
<evidence type="ECO:0000256" key="1">
    <source>
        <dbReference type="ARBA" id="ARBA00001971"/>
    </source>
</evidence>
<keyword evidence="7 9" id="KW-0408">Iron</keyword>
<protein>
    <recommendedName>
        <fullName evidence="12">Cytochrome P450</fullName>
    </recommendedName>
</protein>
<comment type="cofactor">
    <cofactor evidence="1 9">
        <name>heme</name>
        <dbReference type="ChEBI" id="CHEBI:30413"/>
    </cofactor>
</comment>
<dbReference type="PANTHER" id="PTHR24305:SF166">
    <property type="entry name" value="CYTOCHROME P450 12A4, MITOCHONDRIAL-RELATED"/>
    <property type="match status" value="1"/>
</dbReference>
<dbReference type="GO" id="GO:0020037">
    <property type="term" value="F:heme binding"/>
    <property type="evidence" value="ECO:0007669"/>
    <property type="project" value="InterPro"/>
</dbReference>
<comment type="caution">
    <text evidence="10">The sequence shown here is derived from an EMBL/GenBank/DDBJ whole genome shotgun (WGS) entry which is preliminary data.</text>
</comment>
<comment type="pathway">
    <text evidence="2">Secondary metabolite biosynthesis.</text>
</comment>
<dbReference type="PRINTS" id="PR00385">
    <property type="entry name" value="P450"/>
</dbReference>
<gene>
    <name evidence="10" type="ORF">ONZ51_g7834</name>
</gene>
<dbReference type="InterPro" id="IPR002403">
    <property type="entry name" value="Cyt_P450_E_grp-IV"/>
</dbReference>
<evidence type="ECO:0000256" key="8">
    <source>
        <dbReference type="ARBA" id="ARBA00023033"/>
    </source>
</evidence>
<proteinExistence type="inferred from homology"/>
<dbReference type="SUPFAM" id="SSF48264">
    <property type="entry name" value="Cytochrome P450"/>
    <property type="match status" value="1"/>
</dbReference>
<dbReference type="GO" id="GO:0005506">
    <property type="term" value="F:iron ion binding"/>
    <property type="evidence" value="ECO:0007669"/>
    <property type="project" value="InterPro"/>
</dbReference>
<feature type="binding site" description="axial binding residue" evidence="9">
    <location>
        <position position="483"/>
    </location>
    <ligand>
        <name>heme</name>
        <dbReference type="ChEBI" id="CHEBI:30413"/>
    </ligand>
    <ligandPart>
        <name>Fe</name>
        <dbReference type="ChEBI" id="CHEBI:18248"/>
    </ligandPart>
</feature>
<dbReference type="Pfam" id="PF00067">
    <property type="entry name" value="p450"/>
    <property type="match status" value="1"/>
</dbReference>
<dbReference type="EMBL" id="JAPEVG010000221">
    <property type="protein sequence ID" value="KAJ8473494.1"/>
    <property type="molecule type" value="Genomic_DNA"/>
</dbReference>
<evidence type="ECO:0000256" key="6">
    <source>
        <dbReference type="ARBA" id="ARBA00023002"/>
    </source>
</evidence>
<keyword evidence="6" id="KW-0560">Oxidoreductase</keyword>
<sequence length="548" mass="62153">MDHSFIFSEIRIVVFAATGYILWRIYNHLVLVYRSPLRILPGPPSPSWVYGNSKEIFATEGNSLPDKWFAQYGKTYVDHEFFMTPRLWTLDPLALNHILMHDADYTRPDVNIRRFAETIGKGILFVQGEEHRRQRRILNPAFGPMQIRDLTEIFVRKSNDLRDYWMHATQAGPATINVHADLSKTTLDIIGLAGFGYDFHALNLEGKPNELNLAFRGLFANSTARQASLLATLAAWFPILEHIPTKQRKAVLGAGAVIKRVGMQLVAERKAAILREASEMHKDGIERKDLKDRDLLTLLIKANMAKDIPESQRLSDQDVLGQIPTFLLAGHETTSTAATWALYALSQKPEVQQKLREELLSLDTENPTMDDLNSLPYLDAVVRETLRLHGPVAMLIREAKKDDVIPLSEPFTDRYGRVHKEIRIAKGNKVALPIVAIQRSKEIWGEDAMEFKPERWQQPPEAISTIPGVWGHMLTFIGGPRACIGYRFSLVELKAILFAIIRAFEFEMALPKEEICIKTAPVQRPSVRSTPEKGWQLPLLVKPYKGDV</sequence>
<evidence type="ECO:0000313" key="11">
    <source>
        <dbReference type="Proteomes" id="UP001215151"/>
    </source>
</evidence>
<dbReference type="InterPro" id="IPR001128">
    <property type="entry name" value="Cyt_P450"/>
</dbReference>
<evidence type="ECO:0000256" key="3">
    <source>
        <dbReference type="ARBA" id="ARBA00010617"/>
    </source>
</evidence>
<dbReference type="GO" id="GO:0016705">
    <property type="term" value="F:oxidoreductase activity, acting on paired donors, with incorporation or reduction of molecular oxygen"/>
    <property type="evidence" value="ECO:0007669"/>
    <property type="project" value="InterPro"/>
</dbReference>
<keyword evidence="5 9" id="KW-0479">Metal-binding</keyword>
<evidence type="ECO:0000256" key="4">
    <source>
        <dbReference type="ARBA" id="ARBA00022617"/>
    </source>
</evidence>
<dbReference type="PRINTS" id="PR00465">
    <property type="entry name" value="EP450IV"/>
</dbReference>
<evidence type="ECO:0000256" key="2">
    <source>
        <dbReference type="ARBA" id="ARBA00005179"/>
    </source>
</evidence>
<dbReference type="InterPro" id="IPR050121">
    <property type="entry name" value="Cytochrome_P450_monoxygenase"/>
</dbReference>
<reference evidence="10" key="1">
    <citation type="submission" date="2022-11" db="EMBL/GenBank/DDBJ databases">
        <title>Genome Sequence of Cubamyces cubensis.</title>
        <authorList>
            <person name="Buettner E."/>
        </authorList>
    </citation>
    <scope>NUCLEOTIDE SEQUENCE</scope>
    <source>
        <strain evidence="10">MPL-01</strain>
    </source>
</reference>
<accession>A0AAD7X942</accession>
<evidence type="ECO:0000256" key="7">
    <source>
        <dbReference type="ARBA" id="ARBA00023004"/>
    </source>
</evidence>
<dbReference type="AlphaFoldDB" id="A0AAD7X942"/>
<dbReference type="Proteomes" id="UP001215151">
    <property type="component" value="Unassembled WGS sequence"/>
</dbReference>
<evidence type="ECO:0000256" key="9">
    <source>
        <dbReference type="PIRSR" id="PIRSR602403-1"/>
    </source>
</evidence>
<dbReference type="GO" id="GO:0004497">
    <property type="term" value="F:monooxygenase activity"/>
    <property type="evidence" value="ECO:0007669"/>
    <property type="project" value="UniProtKB-KW"/>
</dbReference>
<dbReference type="InterPro" id="IPR036396">
    <property type="entry name" value="Cyt_P450_sf"/>
</dbReference>
<name>A0AAD7X942_9APHY</name>
<keyword evidence="8" id="KW-0503">Monooxygenase</keyword>
<dbReference type="CDD" id="cd11069">
    <property type="entry name" value="CYP_FUM15-like"/>
    <property type="match status" value="1"/>
</dbReference>
<comment type="similarity">
    <text evidence="3">Belongs to the cytochrome P450 family.</text>
</comment>
<keyword evidence="4 9" id="KW-0349">Heme</keyword>